<name>A0AAP0S7D0_LIQFO</name>
<dbReference type="PANTHER" id="PTHR37743">
    <property type="entry name" value="ARM REPEAT SUPERFAMILY PROTEIN"/>
    <property type="match status" value="1"/>
</dbReference>
<organism evidence="1 2">
    <name type="scientific">Liquidambar formosana</name>
    <name type="common">Formosan gum</name>
    <dbReference type="NCBI Taxonomy" id="63359"/>
    <lineage>
        <taxon>Eukaryota</taxon>
        <taxon>Viridiplantae</taxon>
        <taxon>Streptophyta</taxon>
        <taxon>Embryophyta</taxon>
        <taxon>Tracheophyta</taxon>
        <taxon>Spermatophyta</taxon>
        <taxon>Magnoliopsida</taxon>
        <taxon>eudicotyledons</taxon>
        <taxon>Gunneridae</taxon>
        <taxon>Pentapetalae</taxon>
        <taxon>Saxifragales</taxon>
        <taxon>Altingiaceae</taxon>
        <taxon>Liquidambar</taxon>
    </lineage>
</organism>
<keyword evidence="2" id="KW-1185">Reference proteome</keyword>
<dbReference type="EMBL" id="JBBPBK010000002">
    <property type="protein sequence ID" value="KAK9290938.1"/>
    <property type="molecule type" value="Genomic_DNA"/>
</dbReference>
<proteinExistence type="predicted"/>
<evidence type="ECO:0000313" key="1">
    <source>
        <dbReference type="EMBL" id="KAK9290938.1"/>
    </source>
</evidence>
<evidence type="ECO:0000313" key="2">
    <source>
        <dbReference type="Proteomes" id="UP001415857"/>
    </source>
</evidence>
<sequence length="390" mass="44175">MEEEEEYMIWKSDSNSMLSATIGRVMNSLLSSRPKKLQDAISSLSSTTKTASPASLDESLWCLHKYVRDAAEKDEPLDQILVPMIEHSLKFKGVKHSGQAMILLNWLFQDELLFKALTKNLAKILLNKEDRYIALGWCTLVRGLIEYEITMNQWMKNGIRENYNALLKTLCSCISHLSYILCNGSTLHDGFELPTRLSVSAADCILALTEALTKKSPTSEVSSNRTRSSSSNVSNRSIALAPSISEKKVTPVSRPPEVSNNMEAEFLLWDRLDELIILVQRLLAWSRKSRPLHAKGLEQVLKWLQEIKGHYVHFQDEAQQLQKLSRLEFCYSFLVGSITASYCTWKITDFLSSTKNCWTSTYLASSFIQTTALKSTLIIKTVVLRPESFS</sequence>
<protein>
    <submittedName>
        <fullName evidence="1">Uncharacterized protein</fullName>
    </submittedName>
</protein>
<dbReference type="AlphaFoldDB" id="A0AAP0S7D0"/>
<dbReference type="PANTHER" id="PTHR37743:SF1">
    <property type="entry name" value="ARM REPEAT SUPERFAMILY PROTEIN"/>
    <property type="match status" value="1"/>
</dbReference>
<gene>
    <name evidence="1" type="ORF">L1049_009118</name>
</gene>
<accession>A0AAP0S7D0</accession>
<reference evidence="1 2" key="1">
    <citation type="journal article" date="2024" name="Plant J.">
        <title>Genome sequences and population genomics reveal climatic adaptation and genomic divergence between two closely related sweetgum species.</title>
        <authorList>
            <person name="Xu W.Q."/>
            <person name="Ren C.Q."/>
            <person name="Zhang X.Y."/>
            <person name="Comes H.P."/>
            <person name="Liu X.H."/>
            <person name="Li Y.G."/>
            <person name="Kettle C.J."/>
            <person name="Jalonen R."/>
            <person name="Gaisberger H."/>
            <person name="Ma Y.Z."/>
            <person name="Qiu Y.X."/>
        </authorList>
    </citation>
    <scope>NUCLEOTIDE SEQUENCE [LARGE SCALE GENOMIC DNA]</scope>
    <source>
        <strain evidence="1">Hangzhou</strain>
    </source>
</reference>
<comment type="caution">
    <text evidence="1">The sequence shown here is derived from an EMBL/GenBank/DDBJ whole genome shotgun (WGS) entry which is preliminary data.</text>
</comment>
<dbReference type="Proteomes" id="UP001415857">
    <property type="component" value="Unassembled WGS sequence"/>
</dbReference>